<dbReference type="PROSITE" id="PS00375">
    <property type="entry name" value="UDPGT"/>
    <property type="match status" value="1"/>
</dbReference>
<comment type="similarity">
    <text evidence="1 4">Belongs to the UDP-glycosyltransferase family.</text>
</comment>
<evidence type="ECO:0000313" key="6">
    <source>
        <dbReference type="EMBL" id="KAF0935941.1"/>
    </source>
</evidence>
<keyword evidence="7" id="KW-1185">Reference proteome</keyword>
<dbReference type="GO" id="GO:0080044">
    <property type="term" value="F:quercetin 7-O-glucosyltransferase activity"/>
    <property type="evidence" value="ECO:0007669"/>
    <property type="project" value="TreeGrafter"/>
</dbReference>
<evidence type="ECO:0000256" key="3">
    <source>
        <dbReference type="ARBA" id="ARBA00022679"/>
    </source>
</evidence>
<accession>A0A6G1FGF4</accession>
<dbReference type="InterPro" id="IPR002213">
    <property type="entry name" value="UDP_glucos_trans"/>
</dbReference>
<comment type="caution">
    <text evidence="6">The sequence shown here is derived from an EMBL/GenBank/DDBJ whole genome shotgun (WGS) entry which is preliminary data.</text>
</comment>
<sequence length="527" mass="57508">MAEGIPWHRLIDAVQLPLAARVVMEREREYTSTYRSIPLPLTMPAAAPAHAVFFPYPAQGHVAAALHLAKLLHARAGIRVTFVHSERNRRRVIRSRGAAALAGAPGFRFAAVPDGLPLDDDDTPPDVVALLFSIGACVPHFKKILDEAAASGAPATCVVSDIHHVLLAAREIGLPAVVFWTASACGLMASLQCKELIARGIVPLKDAEQLSNGYLDSTVVDWVPGMPADMRLRDFVSFIRTADPDDAVLAFAVSSMECFRTTTSAVILNTFDELEGEVIAALSRIFPPIYTVGPLPQLAAVAASHVDTPGLSASLWPEDGGCLEWLRSRSNRPRSVLYVNFGSIVYLTSQQLVELAWGLADSGHDFLWVIRDDQAKVAGGDPIEMLPTEFGETIKGRGYVTSWCPQEAVLRHEAIGAFLTHCGWNSMLESISNGVPMLCYPMGADQQTNCRYACTEWRIGVEIGDNIEREEVARIAREVMGEEKGEKMSQRAMEWKERATIAVAPGGTSWINLERLVNEVFSPRKSV</sequence>
<dbReference type="FunFam" id="3.40.50.2000:FF:000060">
    <property type="entry name" value="Glycosyltransferase"/>
    <property type="match status" value="1"/>
</dbReference>
<keyword evidence="2 4" id="KW-0328">Glycosyltransferase</keyword>
<dbReference type="Pfam" id="PF00201">
    <property type="entry name" value="UDPGT"/>
    <property type="match status" value="1"/>
</dbReference>
<dbReference type="CDD" id="cd03784">
    <property type="entry name" value="GT1_Gtf-like"/>
    <property type="match status" value="1"/>
</dbReference>
<gene>
    <name evidence="6" type="ORF">E2562_036932</name>
</gene>
<dbReference type="OrthoDB" id="5835829at2759"/>
<dbReference type="Proteomes" id="UP000479710">
    <property type="component" value="Unassembled WGS sequence"/>
</dbReference>
<dbReference type="PANTHER" id="PTHR11926:SF1498">
    <property type="entry name" value="GLYCOSYLTRANSFERASE"/>
    <property type="match status" value="1"/>
</dbReference>
<protein>
    <recommendedName>
        <fullName evidence="5">Glycosyltransferase</fullName>
        <ecNumber evidence="5">2.4.1.-</ecNumber>
    </recommendedName>
</protein>
<organism evidence="6 7">
    <name type="scientific">Oryza meyeriana var. granulata</name>
    <dbReference type="NCBI Taxonomy" id="110450"/>
    <lineage>
        <taxon>Eukaryota</taxon>
        <taxon>Viridiplantae</taxon>
        <taxon>Streptophyta</taxon>
        <taxon>Embryophyta</taxon>
        <taxon>Tracheophyta</taxon>
        <taxon>Spermatophyta</taxon>
        <taxon>Magnoliopsida</taxon>
        <taxon>Liliopsida</taxon>
        <taxon>Poales</taxon>
        <taxon>Poaceae</taxon>
        <taxon>BOP clade</taxon>
        <taxon>Oryzoideae</taxon>
        <taxon>Oryzeae</taxon>
        <taxon>Oryzinae</taxon>
        <taxon>Oryza</taxon>
        <taxon>Oryza meyeriana</taxon>
    </lineage>
</organism>
<keyword evidence="3 4" id="KW-0808">Transferase</keyword>
<dbReference type="EC" id="2.4.1.-" evidence="5"/>
<dbReference type="SUPFAM" id="SSF53756">
    <property type="entry name" value="UDP-Glycosyltransferase/glycogen phosphorylase"/>
    <property type="match status" value="1"/>
</dbReference>
<dbReference type="PANTHER" id="PTHR11926">
    <property type="entry name" value="GLUCOSYL/GLUCURONOSYL TRANSFERASES"/>
    <property type="match status" value="1"/>
</dbReference>
<dbReference type="InterPro" id="IPR035595">
    <property type="entry name" value="UDP_glycos_trans_CS"/>
</dbReference>
<dbReference type="EMBL" id="SPHZ02000001">
    <property type="protein sequence ID" value="KAF0935941.1"/>
    <property type="molecule type" value="Genomic_DNA"/>
</dbReference>
<dbReference type="FunFam" id="3.40.50.2000:FF:000065">
    <property type="entry name" value="Glycosyltransferase"/>
    <property type="match status" value="1"/>
</dbReference>
<evidence type="ECO:0000313" key="7">
    <source>
        <dbReference type="Proteomes" id="UP000479710"/>
    </source>
</evidence>
<evidence type="ECO:0000256" key="2">
    <source>
        <dbReference type="ARBA" id="ARBA00022676"/>
    </source>
</evidence>
<dbReference type="AlphaFoldDB" id="A0A6G1FGF4"/>
<reference evidence="6 7" key="1">
    <citation type="submission" date="2019-11" db="EMBL/GenBank/DDBJ databases">
        <title>Whole genome sequence of Oryza granulata.</title>
        <authorList>
            <person name="Li W."/>
        </authorList>
    </citation>
    <scope>NUCLEOTIDE SEQUENCE [LARGE SCALE GENOMIC DNA]</scope>
    <source>
        <strain evidence="7">cv. Menghai</strain>
        <tissue evidence="6">Leaf</tissue>
    </source>
</reference>
<evidence type="ECO:0000256" key="5">
    <source>
        <dbReference type="RuleBase" id="RU362057"/>
    </source>
</evidence>
<name>A0A6G1FGF4_9ORYZ</name>
<proteinExistence type="inferred from homology"/>
<evidence type="ECO:0000256" key="4">
    <source>
        <dbReference type="RuleBase" id="RU003718"/>
    </source>
</evidence>
<dbReference type="Gene3D" id="3.40.50.2000">
    <property type="entry name" value="Glycogen Phosphorylase B"/>
    <property type="match status" value="2"/>
</dbReference>
<evidence type="ECO:0000256" key="1">
    <source>
        <dbReference type="ARBA" id="ARBA00009995"/>
    </source>
</evidence>
<dbReference type="GO" id="GO:0080043">
    <property type="term" value="F:quercetin 3-O-glucosyltransferase activity"/>
    <property type="evidence" value="ECO:0007669"/>
    <property type="project" value="TreeGrafter"/>
</dbReference>